<comment type="similarity">
    <text evidence="4">Belongs to the Nudix hydrolase family.</text>
</comment>
<dbReference type="Gene3D" id="3.90.79.10">
    <property type="entry name" value="Nucleoside Triphosphate Pyrophosphohydrolase"/>
    <property type="match status" value="1"/>
</dbReference>
<dbReference type="PANTHER" id="PTHR43222:SF2">
    <property type="entry name" value="NUDIX HYDROLASE 23, CHLOROPLASTIC"/>
    <property type="match status" value="1"/>
</dbReference>
<sequence length="158" mass="17742">MGDVRFAPAKELQFDLASRHPAPHSVLVFARLFDGCVWVRHHERGWELPGGKVEPGEAPDAAARREAFEEAGVLLDNLAWFAQYTIVLRDGREASKWVYVADVYDVKARPATSETTAVQLVPWVRGMEGFPAAYRSPIVQDEVFAKLFAEVAFRSRAR</sequence>
<dbReference type="RefSeq" id="WP_283203635.1">
    <property type="nucleotide sequence ID" value="NZ_JASGCB010000011.1"/>
</dbReference>
<dbReference type="PROSITE" id="PS00893">
    <property type="entry name" value="NUDIX_BOX"/>
    <property type="match status" value="1"/>
</dbReference>
<dbReference type="Pfam" id="PF00293">
    <property type="entry name" value="NUDIX"/>
    <property type="match status" value="1"/>
</dbReference>
<comment type="cofactor">
    <cofactor evidence="1">
        <name>Mg(2+)</name>
        <dbReference type="ChEBI" id="CHEBI:18420"/>
    </cofactor>
</comment>
<evidence type="ECO:0000256" key="4">
    <source>
        <dbReference type="RuleBase" id="RU003476"/>
    </source>
</evidence>
<keyword evidence="2 4" id="KW-0378">Hydrolase</keyword>
<comment type="caution">
    <text evidence="6">The sequence shown here is derived from an EMBL/GenBank/DDBJ whole genome shotgun (WGS) entry which is preliminary data.</text>
</comment>
<evidence type="ECO:0000256" key="1">
    <source>
        <dbReference type="ARBA" id="ARBA00001946"/>
    </source>
</evidence>
<organism evidence="6 7">
    <name type="scientific">Alicyclobacillus sendaiensis PA2</name>
    <dbReference type="NCBI Taxonomy" id="3029425"/>
    <lineage>
        <taxon>Bacteria</taxon>
        <taxon>Bacillati</taxon>
        <taxon>Bacillota</taxon>
        <taxon>Bacilli</taxon>
        <taxon>Bacillales</taxon>
        <taxon>Alicyclobacillaceae</taxon>
        <taxon>Alicyclobacillus</taxon>
    </lineage>
</organism>
<dbReference type="InterPro" id="IPR020476">
    <property type="entry name" value="Nudix_hydrolase"/>
</dbReference>
<dbReference type="InterPro" id="IPR020084">
    <property type="entry name" value="NUDIX_hydrolase_CS"/>
</dbReference>
<evidence type="ECO:0000313" key="6">
    <source>
        <dbReference type="EMBL" id="MDI9260124.1"/>
    </source>
</evidence>
<keyword evidence="3" id="KW-0460">Magnesium</keyword>
<dbReference type="EMBL" id="JASGCB010000011">
    <property type="protein sequence ID" value="MDI9260124.1"/>
    <property type="molecule type" value="Genomic_DNA"/>
</dbReference>
<dbReference type="PRINTS" id="PR00502">
    <property type="entry name" value="NUDIXFAMILY"/>
</dbReference>
<evidence type="ECO:0000256" key="2">
    <source>
        <dbReference type="ARBA" id="ARBA00022801"/>
    </source>
</evidence>
<name>A0ABT6XYG6_ALISE</name>
<proteinExistence type="inferred from homology"/>
<dbReference type="InterPro" id="IPR000086">
    <property type="entry name" value="NUDIX_hydrolase_dom"/>
</dbReference>
<feature type="domain" description="Nudix hydrolase" evidence="5">
    <location>
        <begin position="19"/>
        <end position="144"/>
    </location>
</feature>
<keyword evidence="7" id="KW-1185">Reference proteome</keyword>
<gene>
    <name evidence="6" type="ORF">QID03_07965</name>
</gene>
<dbReference type="InterPro" id="IPR015797">
    <property type="entry name" value="NUDIX_hydrolase-like_dom_sf"/>
</dbReference>
<dbReference type="PANTHER" id="PTHR43222">
    <property type="entry name" value="NUDIX HYDROLASE 23"/>
    <property type="match status" value="1"/>
</dbReference>
<accession>A0ABT6XYG6</accession>
<dbReference type="PROSITE" id="PS51462">
    <property type="entry name" value="NUDIX"/>
    <property type="match status" value="1"/>
</dbReference>
<evidence type="ECO:0000259" key="5">
    <source>
        <dbReference type="PROSITE" id="PS51462"/>
    </source>
</evidence>
<reference evidence="6 7" key="1">
    <citation type="submission" date="2023-04" db="EMBL/GenBank/DDBJ databases">
        <title>A. sendaiensis sub sp. chiapanensis a novel subspecie with specific adaptation in bacterial cell wall isolated from an active volcano.</title>
        <authorList>
            <person name="Alvarez Gutierrez P.E."/>
            <person name="Ortiz Cortes L.Y."/>
        </authorList>
    </citation>
    <scope>NUCLEOTIDE SEQUENCE [LARGE SCALE GENOMIC DNA]</scope>
    <source>
        <strain evidence="6 7">PA2</strain>
    </source>
</reference>
<evidence type="ECO:0000256" key="3">
    <source>
        <dbReference type="ARBA" id="ARBA00022842"/>
    </source>
</evidence>
<evidence type="ECO:0000313" key="7">
    <source>
        <dbReference type="Proteomes" id="UP001529245"/>
    </source>
</evidence>
<dbReference type="Proteomes" id="UP001529245">
    <property type="component" value="Unassembled WGS sequence"/>
</dbReference>
<dbReference type="SUPFAM" id="SSF55811">
    <property type="entry name" value="Nudix"/>
    <property type="match status" value="1"/>
</dbReference>
<protein>
    <submittedName>
        <fullName evidence="6">NUDIX domain-containing protein</fullName>
    </submittedName>
</protein>